<comment type="caution">
    <text evidence="1">The sequence shown here is derived from an EMBL/GenBank/DDBJ whole genome shotgun (WGS) entry which is preliminary data.</text>
</comment>
<accession>A0A9X1SRL4</accession>
<dbReference type="Proteomes" id="UP001138997">
    <property type="component" value="Unassembled WGS sequence"/>
</dbReference>
<dbReference type="EMBL" id="JAJOMB010000001">
    <property type="protein sequence ID" value="MCD5309729.1"/>
    <property type="molecule type" value="Genomic_DNA"/>
</dbReference>
<organism evidence="1 2">
    <name type="scientific">Kineosporia babensis</name>
    <dbReference type="NCBI Taxonomy" id="499548"/>
    <lineage>
        <taxon>Bacteria</taxon>
        <taxon>Bacillati</taxon>
        <taxon>Actinomycetota</taxon>
        <taxon>Actinomycetes</taxon>
        <taxon>Kineosporiales</taxon>
        <taxon>Kineosporiaceae</taxon>
        <taxon>Kineosporia</taxon>
    </lineage>
</organism>
<reference evidence="1" key="1">
    <citation type="submission" date="2021-11" db="EMBL/GenBank/DDBJ databases">
        <title>Streptomyces corallinus and Kineosporia corallina sp. nov., two new coral-derived marine actinobacteria.</title>
        <authorList>
            <person name="Buangrab K."/>
            <person name="Sutthacheep M."/>
            <person name="Yeemin T."/>
            <person name="Harunari E."/>
            <person name="Igarashi Y."/>
            <person name="Sripreechasak P."/>
            <person name="Kanchanasin P."/>
            <person name="Tanasupawat S."/>
            <person name="Phongsopitanun W."/>
        </authorList>
    </citation>
    <scope>NUCLEOTIDE SEQUENCE</scope>
    <source>
        <strain evidence="1">JCM 31032</strain>
    </source>
</reference>
<name>A0A9X1SRL4_9ACTN</name>
<proteinExistence type="predicted"/>
<evidence type="ECO:0000313" key="2">
    <source>
        <dbReference type="Proteomes" id="UP001138997"/>
    </source>
</evidence>
<dbReference type="RefSeq" id="WP_231438648.1">
    <property type="nucleotide sequence ID" value="NZ_JAJOMB010000001.1"/>
</dbReference>
<gene>
    <name evidence="1" type="ORF">LR394_02390</name>
</gene>
<evidence type="ECO:0000313" key="1">
    <source>
        <dbReference type="EMBL" id="MCD5309729.1"/>
    </source>
</evidence>
<keyword evidence="2" id="KW-1185">Reference proteome</keyword>
<protein>
    <submittedName>
        <fullName evidence="1">Uncharacterized protein</fullName>
    </submittedName>
</protein>
<sequence length="199" mass="21059">MISRDVRRIGLVLLVGLAVVAVAATVFLRSDGLARWRGGGEELAVQEATDRYLAQTPERGEPVASAQGVIYALNSDNYQTYEDTGTLDILAVDVSKTSTHVRFVLSAESEHALSRSRYADGGDAGFRTAVLTAGGQTVRSAQWTGAAGGSWDCTCGRFPETVGPSGIEMSLLFPALPESVDEVQLSIPGFAPLTAPVER</sequence>
<dbReference type="AlphaFoldDB" id="A0A9X1SRL4"/>